<dbReference type="OrthoDB" id="9803333at2"/>
<comment type="similarity">
    <text evidence="1">Belongs to the short-chain dehydrogenases/reductases (SDR) family.</text>
</comment>
<keyword evidence="4" id="KW-1185">Reference proteome</keyword>
<organism evidence="3 4">
    <name type="scientific">Robertkochia marina</name>
    <dbReference type="NCBI Taxonomy" id="1227945"/>
    <lineage>
        <taxon>Bacteria</taxon>
        <taxon>Pseudomonadati</taxon>
        <taxon>Bacteroidota</taxon>
        <taxon>Flavobacteriia</taxon>
        <taxon>Flavobacteriales</taxon>
        <taxon>Flavobacteriaceae</taxon>
        <taxon>Robertkochia</taxon>
    </lineage>
</organism>
<dbReference type="InterPro" id="IPR045000">
    <property type="entry name" value="TR"/>
</dbReference>
<dbReference type="GO" id="GO:0016491">
    <property type="term" value="F:oxidoreductase activity"/>
    <property type="evidence" value="ECO:0007669"/>
    <property type="project" value="UniProtKB-KW"/>
</dbReference>
<accession>A0A4S3LYW2</accession>
<dbReference type="NCBIfam" id="NF006693">
    <property type="entry name" value="PRK09242.1"/>
    <property type="match status" value="1"/>
</dbReference>
<dbReference type="PANTHER" id="PTHR42898:SF6">
    <property type="entry name" value="NADP-DEPENDENT MANNITOL DEHYDROGENASE"/>
    <property type="match status" value="1"/>
</dbReference>
<sequence length="253" mass="27598">MWHLKDKKALVTGGSKGIGRSCVEELAALGAEVIFTGRDTKDLKKLEEELTAKGHRVKGIASDVTSSHDRTKLWALVKDHFPHLDILVNNAGMNIRKPAVSYSDQEFREVMEVNLMAPFELCRLFFAMLKSSPAASVINVASVAATLDDHTGAPYGMAKSGLLQMTRSLAVEWASYGIRVNAVSPWFTLTPLTRGLLQQPEKIGPVLQRTPLRRVAEPHEISSVIAFLAMDKASYITGQNIVADGGMSINALL</sequence>
<dbReference type="InterPro" id="IPR036291">
    <property type="entry name" value="NAD(P)-bd_dom_sf"/>
</dbReference>
<dbReference type="PROSITE" id="PS00061">
    <property type="entry name" value="ADH_SHORT"/>
    <property type="match status" value="1"/>
</dbReference>
<dbReference type="Pfam" id="PF13561">
    <property type="entry name" value="adh_short_C2"/>
    <property type="match status" value="1"/>
</dbReference>
<keyword evidence="2" id="KW-0560">Oxidoreductase</keyword>
<dbReference type="EMBL" id="SSMC01000003">
    <property type="protein sequence ID" value="THD66341.1"/>
    <property type="molecule type" value="Genomic_DNA"/>
</dbReference>
<evidence type="ECO:0000313" key="4">
    <source>
        <dbReference type="Proteomes" id="UP000305939"/>
    </source>
</evidence>
<proteinExistence type="inferred from homology"/>
<dbReference type="PRINTS" id="PR00080">
    <property type="entry name" value="SDRFAMILY"/>
</dbReference>
<dbReference type="PANTHER" id="PTHR42898">
    <property type="entry name" value="TROPINONE REDUCTASE"/>
    <property type="match status" value="1"/>
</dbReference>
<evidence type="ECO:0000313" key="3">
    <source>
        <dbReference type="EMBL" id="THD66341.1"/>
    </source>
</evidence>
<dbReference type="Proteomes" id="UP000305939">
    <property type="component" value="Unassembled WGS sequence"/>
</dbReference>
<dbReference type="InterPro" id="IPR002347">
    <property type="entry name" value="SDR_fam"/>
</dbReference>
<evidence type="ECO:0000256" key="2">
    <source>
        <dbReference type="ARBA" id="ARBA00023002"/>
    </source>
</evidence>
<dbReference type="RefSeq" id="WP_136336413.1">
    <property type="nucleotide sequence ID" value="NZ_QXMP01000006.1"/>
</dbReference>
<dbReference type="SUPFAM" id="SSF51735">
    <property type="entry name" value="NAD(P)-binding Rossmann-fold domains"/>
    <property type="match status" value="1"/>
</dbReference>
<dbReference type="FunFam" id="3.40.50.720:FF:000084">
    <property type="entry name" value="Short-chain dehydrogenase reductase"/>
    <property type="match status" value="1"/>
</dbReference>
<gene>
    <name evidence="3" type="ORF">E7Z59_11035</name>
</gene>
<reference evidence="3 4" key="1">
    <citation type="submission" date="2019-04" db="EMBL/GenBank/DDBJ databases">
        <title>Draft genome sequence of Robertkochia marina CC-AMO-30D.</title>
        <authorList>
            <person name="Hameed A."/>
            <person name="Lin S.-Y."/>
            <person name="Shahina M."/>
            <person name="Lai W.-A."/>
            <person name="Young C.-C."/>
        </authorList>
    </citation>
    <scope>NUCLEOTIDE SEQUENCE [LARGE SCALE GENOMIC DNA]</scope>
    <source>
        <strain evidence="3 4">CC-AMO-30D</strain>
    </source>
</reference>
<name>A0A4S3LYW2_9FLAO</name>
<protein>
    <submittedName>
        <fullName evidence="3">SDR family oxidoreductase</fullName>
    </submittedName>
</protein>
<comment type="caution">
    <text evidence="3">The sequence shown here is derived from an EMBL/GenBank/DDBJ whole genome shotgun (WGS) entry which is preliminary data.</text>
</comment>
<dbReference type="PRINTS" id="PR00081">
    <property type="entry name" value="GDHRDH"/>
</dbReference>
<dbReference type="AlphaFoldDB" id="A0A4S3LYW2"/>
<dbReference type="InterPro" id="IPR020904">
    <property type="entry name" value="Sc_DH/Rdtase_CS"/>
</dbReference>
<dbReference type="Gene3D" id="3.40.50.720">
    <property type="entry name" value="NAD(P)-binding Rossmann-like Domain"/>
    <property type="match status" value="1"/>
</dbReference>
<evidence type="ECO:0000256" key="1">
    <source>
        <dbReference type="ARBA" id="ARBA00006484"/>
    </source>
</evidence>